<name>A0A8J3WC62_PLARO</name>
<keyword evidence="2" id="KW-1133">Transmembrane helix</keyword>
<feature type="region of interest" description="Disordered" evidence="1">
    <location>
        <begin position="150"/>
        <end position="172"/>
    </location>
</feature>
<evidence type="ECO:0000313" key="3">
    <source>
        <dbReference type="EMBL" id="GIH83507.1"/>
    </source>
</evidence>
<gene>
    <name evidence="3" type="ORF">Pro02_19150</name>
</gene>
<sequence length="401" mass="43488">MADNRKDETFPPPFVHHAGTTASAWREGALTRIHELESLCTWVEERAAPSHPAPACLTGAARRHLASAKHAAQKERGWWRWRSISGAAFERVSGNCDAAEADLLRGAPDDYLYGQLPNFLAHTERHLDRDDTRLRSFAALAERLGERLSRPFRDADPPDRQDCPEGPAVPPITDAERTQIVAAVRAASSEAGREQMRVRSFRNVLVVTTAVMSVLVVGIAIGGLLSWETVPLCFTPQVAQGYLVVCPTGQTPVPGSPGYGWVLYTANPPDILTVELIGLVAAALAAALSLRNLRGSNVPFGLPVALALLKLPTGALTALLGLIFMRGEFVPGLSALDSPAQILAWAALFGYAQQLLTRLVDQQAQNVLNSVRKADELEEERDRQMCRRPVAPRGRASARPA</sequence>
<dbReference type="RefSeq" id="WP_068924110.1">
    <property type="nucleotide sequence ID" value="NZ_BMQP01000005.1"/>
</dbReference>
<comment type="caution">
    <text evidence="3">The sequence shown here is derived from an EMBL/GenBank/DDBJ whole genome shotgun (WGS) entry which is preliminary data.</text>
</comment>
<keyword evidence="2" id="KW-0472">Membrane</keyword>
<reference evidence="3" key="1">
    <citation type="submission" date="2021-01" db="EMBL/GenBank/DDBJ databases">
        <title>Whole genome shotgun sequence of Planobispora rosea NBRC 15558.</title>
        <authorList>
            <person name="Komaki H."/>
            <person name="Tamura T."/>
        </authorList>
    </citation>
    <scope>NUCLEOTIDE SEQUENCE</scope>
    <source>
        <strain evidence="3">NBRC 15558</strain>
    </source>
</reference>
<dbReference type="AlphaFoldDB" id="A0A8J3WC62"/>
<feature type="transmembrane region" description="Helical" evidence="2">
    <location>
        <begin position="203"/>
        <end position="227"/>
    </location>
</feature>
<feature type="compositionally biased region" description="Basic and acidic residues" evidence="1">
    <location>
        <begin position="150"/>
        <end position="163"/>
    </location>
</feature>
<evidence type="ECO:0000313" key="4">
    <source>
        <dbReference type="Proteomes" id="UP000655044"/>
    </source>
</evidence>
<feature type="region of interest" description="Disordered" evidence="1">
    <location>
        <begin position="379"/>
        <end position="401"/>
    </location>
</feature>
<protein>
    <submittedName>
        <fullName evidence="3">Uncharacterized protein</fullName>
    </submittedName>
</protein>
<dbReference type="EMBL" id="BOOI01000015">
    <property type="protein sequence ID" value="GIH83507.1"/>
    <property type="molecule type" value="Genomic_DNA"/>
</dbReference>
<keyword evidence="2" id="KW-0812">Transmembrane</keyword>
<feature type="transmembrane region" description="Helical" evidence="2">
    <location>
        <begin position="302"/>
        <end position="324"/>
    </location>
</feature>
<organism evidence="3 4">
    <name type="scientific">Planobispora rosea</name>
    <dbReference type="NCBI Taxonomy" id="35762"/>
    <lineage>
        <taxon>Bacteria</taxon>
        <taxon>Bacillati</taxon>
        <taxon>Actinomycetota</taxon>
        <taxon>Actinomycetes</taxon>
        <taxon>Streptosporangiales</taxon>
        <taxon>Streptosporangiaceae</taxon>
        <taxon>Planobispora</taxon>
    </lineage>
</organism>
<feature type="transmembrane region" description="Helical" evidence="2">
    <location>
        <begin position="271"/>
        <end position="290"/>
    </location>
</feature>
<dbReference type="Proteomes" id="UP000655044">
    <property type="component" value="Unassembled WGS sequence"/>
</dbReference>
<evidence type="ECO:0000256" key="2">
    <source>
        <dbReference type="SAM" id="Phobius"/>
    </source>
</evidence>
<keyword evidence="4" id="KW-1185">Reference proteome</keyword>
<accession>A0A8J3WC62</accession>
<evidence type="ECO:0000256" key="1">
    <source>
        <dbReference type="SAM" id="MobiDB-lite"/>
    </source>
</evidence>
<proteinExistence type="predicted"/>